<dbReference type="Pfam" id="PF00392">
    <property type="entry name" value="GntR"/>
    <property type="match status" value="1"/>
</dbReference>
<evidence type="ECO:0000259" key="4">
    <source>
        <dbReference type="PROSITE" id="PS50949"/>
    </source>
</evidence>
<sequence length="226" mass="25452">MEHTPMRAAAGDLDPHGLRRSLLRDAVFLRLLDNVLRGEYRRGQRLRLDTLASDMRVSRTPVREALVTLESLQLATVQRYVGVVISHWSVDQMTERLRIAQTMLADPPSSAVGYQDRFDKAWLRECWTEAGAFVELGSWYLRRRGSSVSGDWLLSQRIVLDMFFTDDVALANGIDAVVDRRRRVEIVERAVDAAGRDALDDCAAALLELSTALIALPDRFRVVVSA</sequence>
<dbReference type="Gene3D" id="1.10.10.10">
    <property type="entry name" value="Winged helix-like DNA-binding domain superfamily/Winged helix DNA-binding domain"/>
    <property type="match status" value="1"/>
</dbReference>
<dbReference type="GO" id="GO:0003677">
    <property type="term" value="F:DNA binding"/>
    <property type="evidence" value="ECO:0007669"/>
    <property type="project" value="UniProtKB-KW"/>
</dbReference>
<dbReference type="GO" id="GO:0003700">
    <property type="term" value="F:DNA-binding transcription factor activity"/>
    <property type="evidence" value="ECO:0007669"/>
    <property type="project" value="InterPro"/>
</dbReference>
<dbReference type="PANTHER" id="PTHR43537:SF5">
    <property type="entry name" value="UXU OPERON TRANSCRIPTIONAL REGULATOR"/>
    <property type="match status" value="1"/>
</dbReference>
<dbReference type="RefSeq" id="WP_056070268.1">
    <property type="nucleotide sequence ID" value="NZ_JAHEWX010000010.1"/>
</dbReference>
<evidence type="ECO:0000313" key="6">
    <source>
        <dbReference type="Proteomes" id="UP000709437"/>
    </source>
</evidence>
<dbReference type="SUPFAM" id="SSF46785">
    <property type="entry name" value="Winged helix' DNA-binding domain"/>
    <property type="match status" value="1"/>
</dbReference>
<evidence type="ECO:0000256" key="2">
    <source>
        <dbReference type="ARBA" id="ARBA00023125"/>
    </source>
</evidence>
<protein>
    <submittedName>
        <fullName evidence="5">GntR family transcriptional regulator</fullName>
    </submittedName>
</protein>
<keyword evidence="3" id="KW-0804">Transcription</keyword>
<feature type="domain" description="HTH gntR-type" evidence="4">
    <location>
        <begin position="21"/>
        <end position="88"/>
    </location>
</feature>
<keyword evidence="1" id="KW-0805">Transcription regulation</keyword>
<dbReference type="InterPro" id="IPR036390">
    <property type="entry name" value="WH_DNA-bd_sf"/>
</dbReference>
<accession>A0A9Q2ZKP7</accession>
<evidence type="ECO:0000313" key="5">
    <source>
        <dbReference type="EMBL" id="MBT1542046.1"/>
    </source>
</evidence>
<dbReference type="AlphaFoldDB" id="A0A9Q2ZKP7"/>
<evidence type="ECO:0000256" key="3">
    <source>
        <dbReference type="ARBA" id="ARBA00023163"/>
    </source>
</evidence>
<proteinExistence type="predicted"/>
<dbReference type="Proteomes" id="UP000709437">
    <property type="component" value="Unassembled WGS sequence"/>
</dbReference>
<dbReference type="SMART" id="SM00345">
    <property type="entry name" value="HTH_GNTR"/>
    <property type="match status" value="1"/>
</dbReference>
<evidence type="ECO:0000256" key="1">
    <source>
        <dbReference type="ARBA" id="ARBA00023015"/>
    </source>
</evidence>
<dbReference type="PROSITE" id="PS50949">
    <property type="entry name" value="HTH_GNTR"/>
    <property type="match status" value="1"/>
</dbReference>
<dbReference type="InterPro" id="IPR036388">
    <property type="entry name" value="WH-like_DNA-bd_sf"/>
</dbReference>
<comment type="caution">
    <text evidence="5">The sequence shown here is derived from an EMBL/GenBank/DDBJ whole genome shotgun (WGS) entry which is preliminary data.</text>
</comment>
<organism evidence="5 6">
    <name type="scientific">Curtobacterium flaccumfaciens pv. flaccumfaciens</name>
    <dbReference type="NCBI Taxonomy" id="138532"/>
    <lineage>
        <taxon>Bacteria</taxon>
        <taxon>Bacillati</taxon>
        <taxon>Actinomycetota</taxon>
        <taxon>Actinomycetes</taxon>
        <taxon>Micrococcales</taxon>
        <taxon>Microbacteriaceae</taxon>
        <taxon>Curtobacterium</taxon>
    </lineage>
</organism>
<name>A0A9Q2ZKP7_9MICO</name>
<gene>
    <name evidence="5" type="ORF">KK103_09760</name>
</gene>
<dbReference type="GeneID" id="99624477"/>
<dbReference type="InterPro" id="IPR000524">
    <property type="entry name" value="Tscrpt_reg_HTH_GntR"/>
</dbReference>
<keyword evidence="2" id="KW-0238">DNA-binding</keyword>
<dbReference type="EMBL" id="JAHEWX010000010">
    <property type="protein sequence ID" value="MBT1542046.1"/>
    <property type="molecule type" value="Genomic_DNA"/>
</dbReference>
<dbReference type="PANTHER" id="PTHR43537">
    <property type="entry name" value="TRANSCRIPTIONAL REGULATOR, GNTR FAMILY"/>
    <property type="match status" value="1"/>
</dbReference>
<reference evidence="5" key="1">
    <citation type="submission" date="2021-05" db="EMBL/GenBank/DDBJ databases">
        <title>Whole genome sequence of Curtobacterium flaccumfaciens pv. flaccumfaciens strain CFBP 3417.</title>
        <authorList>
            <person name="Osdaghi E."/>
            <person name="Taghouti G."/>
            <person name="Portier P."/>
            <person name="Fazliarab A."/>
            <person name="Taghavi S.M."/>
            <person name="Briand M."/>
            <person name="Le-Saux M."/>
            <person name="Jacques M.-A."/>
        </authorList>
    </citation>
    <scope>NUCLEOTIDE SEQUENCE</scope>
    <source>
        <strain evidence="5">CFBP 3417</strain>
    </source>
</reference>